<reference evidence="4 5" key="1">
    <citation type="journal article" date="2018" name="Evol. Lett.">
        <title>Horizontal gene cluster transfer increased hallucinogenic mushroom diversity.</title>
        <authorList>
            <person name="Reynolds H.T."/>
            <person name="Vijayakumar V."/>
            <person name="Gluck-Thaler E."/>
            <person name="Korotkin H.B."/>
            <person name="Matheny P.B."/>
            <person name="Slot J.C."/>
        </authorList>
    </citation>
    <scope>NUCLEOTIDE SEQUENCE [LARGE SCALE GENOMIC DNA]</scope>
    <source>
        <strain evidence="4 5">2631</strain>
    </source>
</reference>
<name>A0A409XTT5_PSICY</name>
<dbReference type="Proteomes" id="UP000283269">
    <property type="component" value="Unassembled WGS sequence"/>
</dbReference>
<sequence>MRDERERMKKRALTATGVAMCGFGLRIVTACPSHPLSVTEMIRNSSPDFKVRFLSLNPAQQVLTSYRKVPFNKSTMDGGNTPYLHVPLYGIVSSDSSDPLYWMRVILASNRRTLMELAFGRCNLIALDFSLKADRALLSGAQNLFALIIALGKATVYVPTGLYDQPSNLGASVCLLLIIQLIVAALIVILLDELLQKGYGLGSGINLPSLEGMLPYHCEHWTDEIPAELNVEILADVLSPFSCYSLDSLLSDLQSLEDSPQLRAIGGITYYMSPPHTLKEAVCVPIHTAIYIAFMQSTCALFIKMWIEISGSGPKDVAKQLKDQQMVGFFFFFLLICVGFPVPISTSPTRRDAMPPTYLSTLPFLLFSCLSWPATLSPSFGERGERNTIADSVWMSVFLNVDREIGMRELGEPEMAAFGNLL</sequence>
<feature type="transmembrane region" description="Helical" evidence="2">
    <location>
        <begin position="356"/>
        <end position="374"/>
    </location>
</feature>
<dbReference type="Gene3D" id="1.10.3370.10">
    <property type="entry name" value="SecY subunit domain"/>
    <property type="match status" value="2"/>
</dbReference>
<evidence type="ECO:0000256" key="1">
    <source>
        <dbReference type="RuleBase" id="RU004349"/>
    </source>
</evidence>
<dbReference type="InterPro" id="IPR023201">
    <property type="entry name" value="SecY_dom_sf"/>
</dbReference>
<feature type="transmembrane region" description="Helical" evidence="2">
    <location>
        <begin position="327"/>
        <end position="344"/>
    </location>
</feature>
<dbReference type="InParanoid" id="A0A409XTT5"/>
<dbReference type="SUPFAM" id="SSF103491">
    <property type="entry name" value="Preprotein translocase SecY subunit"/>
    <property type="match status" value="1"/>
</dbReference>
<dbReference type="OrthoDB" id="420669at2759"/>
<evidence type="ECO:0000259" key="3">
    <source>
        <dbReference type="Pfam" id="PF10559"/>
    </source>
</evidence>
<proteinExistence type="inferred from homology"/>
<gene>
    <name evidence="4" type="ORF">CVT25_009257</name>
</gene>
<evidence type="ECO:0000313" key="4">
    <source>
        <dbReference type="EMBL" id="PPQ94106.1"/>
    </source>
</evidence>
<accession>A0A409XTT5</accession>
<comment type="caution">
    <text evidence="4">The sequence shown here is derived from an EMBL/GenBank/DDBJ whole genome shotgun (WGS) entry which is preliminary data.</text>
</comment>
<evidence type="ECO:0000256" key="2">
    <source>
        <dbReference type="SAM" id="Phobius"/>
    </source>
</evidence>
<keyword evidence="5" id="KW-1185">Reference proteome</keyword>
<protein>
    <recommendedName>
        <fullName evidence="3">Translocon Sec61/SecY plug domain-containing protein</fullName>
    </recommendedName>
</protein>
<dbReference type="InterPro" id="IPR002208">
    <property type="entry name" value="SecY/SEC61-alpha"/>
</dbReference>
<dbReference type="GO" id="GO:0016020">
    <property type="term" value="C:membrane"/>
    <property type="evidence" value="ECO:0007669"/>
    <property type="project" value="InterPro"/>
</dbReference>
<dbReference type="AlphaFoldDB" id="A0A409XTT5"/>
<dbReference type="EMBL" id="NHYD01000466">
    <property type="protein sequence ID" value="PPQ94106.1"/>
    <property type="molecule type" value="Genomic_DNA"/>
</dbReference>
<dbReference type="Pfam" id="PF10559">
    <property type="entry name" value="Plug_translocon"/>
    <property type="match status" value="1"/>
</dbReference>
<dbReference type="STRING" id="93625.A0A409XTT5"/>
<keyword evidence="2" id="KW-1133">Transmembrane helix</keyword>
<dbReference type="InterPro" id="IPR019561">
    <property type="entry name" value="Translocon_Sec61/SecY_plug_dom"/>
</dbReference>
<feature type="domain" description="Translocon Sec61/SecY plug" evidence="3">
    <location>
        <begin position="86"/>
        <end position="111"/>
    </location>
</feature>
<evidence type="ECO:0000313" key="5">
    <source>
        <dbReference type="Proteomes" id="UP000283269"/>
    </source>
</evidence>
<feature type="transmembrane region" description="Helical" evidence="2">
    <location>
        <begin position="144"/>
        <end position="163"/>
    </location>
</feature>
<feature type="transmembrane region" description="Helical" evidence="2">
    <location>
        <begin position="169"/>
        <end position="191"/>
    </location>
</feature>
<comment type="similarity">
    <text evidence="1">Belongs to the SecY/SEC61-alpha family.</text>
</comment>
<dbReference type="PANTHER" id="PTHR10906">
    <property type="entry name" value="SECY/SEC61-ALPHA FAMILY MEMBER"/>
    <property type="match status" value="1"/>
</dbReference>
<keyword evidence="2" id="KW-0472">Membrane</keyword>
<organism evidence="4 5">
    <name type="scientific">Psilocybe cyanescens</name>
    <dbReference type="NCBI Taxonomy" id="93625"/>
    <lineage>
        <taxon>Eukaryota</taxon>
        <taxon>Fungi</taxon>
        <taxon>Dikarya</taxon>
        <taxon>Basidiomycota</taxon>
        <taxon>Agaricomycotina</taxon>
        <taxon>Agaricomycetes</taxon>
        <taxon>Agaricomycetidae</taxon>
        <taxon>Agaricales</taxon>
        <taxon>Agaricineae</taxon>
        <taxon>Strophariaceae</taxon>
        <taxon>Psilocybe</taxon>
    </lineage>
</organism>
<keyword evidence="2" id="KW-0812">Transmembrane</keyword>
<dbReference type="Pfam" id="PF00344">
    <property type="entry name" value="SecY"/>
    <property type="match status" value="1"/>
</dbReference>
<dbReference type="GO" id="GO:0015031">
    <property type="term" value="P:protein transport"/>
    <property type="evidence" value="ECO:0007669"/>
    <property type="project" value="InterPro"/>
</dbReference>